<keyword evidence="3" id="KW-1185">Reference proteome</keyword>
<feature type="region of interest" description="Disordered" evidence="1">
    <location>
        <begin position="1"/>
        <end position="22"/>
    </location>
</feature>
<evidence type="ECO:0000313" key="3">
    <source>
        <dbReference type="Proteomes" id="UP000298663"/>
    </source>
</evidence>
<evidence type="ECO:0000256" key="1">
    <source>
        <dbReference type="SAM" id="MobiDB-lite"/>
    </source>
</evidence>
<protein>
    <submittedName>
        <fullName evidence="2">Uncharacterized protein</fullName>
    </submittedName>
</protein>
<gene>
    <name evidence="2" type="ORF">L596_002213</name>
</gene>
<reference evidence="2 3" key="1">
    <citation type="journal article" date="2015" name="Genome Biol.">
        <title>Comparative genomics of Steinernema reveals deeply conserved gene regulatory networks.</title>
        <authorList>
            <person name="Dillman A.R."/>
            <person name="Macchietto M."/>
            <person name="Porter C.F."/>
            <person name="Rogers A."/>
            <person name="Williams B."/>
            <person name="Antoshechkin I."/>
            <person name="Lee M.M."/>
            <person name="Goodwin Z."/>
            <person name="Lu X."/>
            <person name="Lewis E.E."/>
            <person name="Goodrich-Blair H."/>
            <person name="Stock S.P."/>
            <person name="Adams B.J."/>
            <person name="Sternberg P.W."/>
            <person name="Mortazavi A."/>
        </authorList>
    </citation>
    <scope>NUCLEOTIDE SEQUENCE [LARGE SCALE GENOMIC DNA]</scope>
    <source>
        <strain evidence="2 3">ALL</strain>
    </source>
</reference>
<dbReference type="EMBL" id="AZBU02000001">
    <property type="protein sequence ID" value="TMS34674.1"/>
    <property type="molecule type" value="Genomic_DNA"/>
</dbReference>
<dbReference type="AlphaFoldDB" id="A0A4U8UNM2"/>
<evidence type="ECO:0000313" key="2">
    <source>
        <dbReference type="EMBL" id="TMS34674.1"/>
    </source>
</evidence>
<feature type="compositionally biased region" description="Polar residues" evidence="1">
    <location>
        <begin position="1"/>
        <end position="12"/>
    </location>
</feature>
<proteinExistence type="predicted"/>
<dbReference type="Proteomes" id="UP000298663">
    <property type="component" value="Unassembled WGS sequence"/>
</dbReference>
<organism evidence="2 3">
    <name type="scientific">Steinernema carpocapsae</name>
    <name type="common">Entomopathogenic nematode</name>
    <dbReference type="NCBI Taxonomy" id="34508"/>
    <lineage>
        <taxon>Eukaryota</taxon>
        <taxon>Metazoa</taxon>
        <taxon>Ecdysozoa</taxon>
        <taxon>Nematoda</taxon>
        <taxon>Chromadorea</taxon>
        <taxon>Rhabditida</taxon>
        <taxon>Tylenchina</taxon>
        <taxon>Panagrolaimomorpha</taxon>
        <taxon>Strongyloidoidea</taxon>
        <taxon>Steinernematidae</taxon>
        <taxon>Steinernema</taxon>
    </lineage>
</organism>
<name>A0A4U8UNM2_STECR</name>
<sequence>MKSASLCESITSHHGGRATVRGGRGRRFCSLTNWFKNALIKLFLLMSLLRSAPNELRGLVRLGLIWKKEIR</sequence>
<accession>A0A4U8UNM2</accession>
<comment type="caution">
    <text evidence="2">The sequence shown here is derived from an EMBL/GenBank/DDBJ whole genome shotgun (WGS) entry which is preliminary data.</text>
</comment>
<reference evidence="2 3" key="2">
    <citation type="journal article" date="2019" name="G3 (Bethesda)">
        <title>Hybrid Assembly of the Genome of the Entomopathogenic Nematode Steinernema carpocapsae Identifies the X-Chromosome.</title>
        <authorList>
            <person name="Serra L."/>
            <person name="Macchietto M."/>
            <person name="Macias-Munoz A."/>
            <person name="McGill C.J."/>
            <person name="Rodriguez I.M."/>
            <person name="Rodriguez B."/>
            <person name="Murad R."/>
            <person name="Mortazavi A."/>
        </authorList>
    </citation>
    <scope>NUCLEOTIDE SEQUENCE [LARGE SCALE GENOMIC DNA]</scope>
    <source>
        <strain evidence="2 3">ALL</strain>
    </source>
</reference>